<dbReference type="EMBL" id="GBXM01079908">
    <property type="protein sequence ID" value="JAH28669.1"/>
    <property type="molecule type" value="Transcribed_RNA"/>
</dbReference>
<accession>A0A0E9RHT4</accession>
<reference evidence="2" key="2">
    <citation type="journal article" date="2015" name="Fish Shellfish Immunol.">
        <title>Early steps in the European eel (Anguilla anguilla)-Vibrio vulnificus interaction in the gills: Role of the RtxA13 toxin.</title>
        <authorList>
            <person name="Callol A."/>
            <person name="Pajuelo D."/>
            <person name="Ebbesson L."/>
            <person name="Teles M."/>
            <person name="MacKenzie S."/>
            <person name="Amaro C."/>
        </authorList>
    </citation>
    <scope>NUCLEOTIDE SEQUENCE</scope>
</reference>
<proteinExistence type="predicted"/>
<name>A0A0E9RHT4_ANGAN</name>
<sequence>MSPLTDPIITSPPPAGLKKNNLGPVYAPADLDSSDSRGD</sequence>
<reference evidence="2" key="1">
    <citation type="submission" date="2014-11" db="EMBL/GenBank/DDBJ databases">
        <authorList>
            <person name="Amaro Gonzalez C."/>
        </authorList>
    </citation>
    <scope>NUCLEOTIDE SEQUENCE</scope>
</reference>
<evidence type="ECO:0000256" key="1">
    <source>
        <dbReference type="SAM" id="MobiDB-lite"/>
    </source>
</evidence>
<protein>
    <submittedName>
        <fullName evidence="2">Uncharacterized protein</fullName>
    </submittedName>
</protein>
<feature type="region of interest" description="Disordered" evidence="1">
    <location>
        <begin position="1"/>
        <end position="39"/>
    </location>
</feature>
<organism evidence="2">
    <name type="scientific">Anguilla anguilla</name>
    <name type="common">European freshwater eel</name>
    <name type="synonym">Muraena anguilla</name>
    <dbReference type="NCBI Taxonomy" id="7936"/>
    <lineage>
        <taxon>Eukaryota</taxon>
        <taxon>Metazoa</taxon>
        <taxon>Chordata</taxon>
        <taxon>Craniata</taxon>
        <taxon>Vertebrata</taxon>
        <taxon>Euteleostomi</taxon>
        <taxon>Actinopterygii</taxon>
        <taxon>Neopterygii</taxon>
        <taxon>Teleostei</taxon>
        <taxon>Anguilliformes</taxon>
        <taxon>Anguillidae</taxon>
        <taxon>Anguilla</taxon>
    </lineage>
</organism>
<evidence type="ECO:0000313" key="2">
    <source>
        <dbReference type="EMBL" id="JAH28669.1"/>
    </source>
</evidence>
<dbReference type="AlphaFoldDB" id="A0A0E9RHT4"/>